<sequence>MSLNKYLHIASNLRENLDKDFYRIYLKDRLLSIMPNIEGFKKTTIINEFTSIYGNQYKNIAESVILEYYNAKKLLSNYNNIVLRNSIFVNFACDLYKSEFKTSKIDIICKLLLFSIITDGSFEKLLNDVKTVSNLSDDESYKISSLLYSIYMRRRTIYSGNIAEVFRYEFMCQKHKYHNFCSHYYDKSLHVNKIMMLKNDDEMSPMFWGGSFNCSGNWLANPFRS</sequence>
<reference evidence="1" key="1">
    <citation type="submission" date="2018-06" db="EMBL/GenBank/DDBJ databases">
        <authorList>
            <person name="Zhirakovskaya E."/>
        </authorList>
    </citation>
    <scope>NUCLEOTIDE SEQUENCE</scope>
</reference>
<protein>
    <submittedName>
        <fullName evidence="1">Uncharacterized protein</fullName>
    </submittedName>
</protein>
<proteinExistence type="predicted"/>
<name>A0A3B1CN83_9ZZZZ</name>
<organism evidence="1">
    <name type="scientific">hydrothermal vent metagenome</name>
    <dbReference type="NCBI Taxonomy" id="652676"/>
    <lineage>
        <taxon>unclassified sequences</taxon>
        <taxon>metagenomes</taxon>
        <taxon>ecological metagenomes</taxon>
    </lineage>
</organism>
<dbReference type="EMBL" id="UOGD01000266">
    <property type="protein sequence ID" value="VAX24100.1"/>
    <property type="molecule type" value="Genomic_DNA"/>
</dbReference>
<accession>A0A3B1CN83</accession>
<evidence type="ECO:0000313" key="1">
    <source>
        <dbReference type="EMBL" id="VAX24100.1"/>
    </source>
</evidence>
<dbReference type="AlphaFoldDB" id="A0A3B1CN83"/>
<gene>
    <name evidence="1" type="ORF">MNBD_IGNAVI01-2569</name>
</gene>